<sequence>MSKPLYEFGPNVNVVKGPHAHDFPIIIQANNVEFSDYIPKHFMNSGKDFVDYVKSFPLRYPLCDFLEPFYPKQDAKWIVNTYIIQSSDSEEGDDEVDSEEGVDEEETDNEKDELSTDKGEVFVQGMNSPPRMNKHIRFLSTSSSTPFTDDVLQRGSTPHFVETTEPLIQDVISPRTTSPHQQVETVPPMPTHIQTATIYQGESSSNFDTTVLSQFSLLVKTTQSLGERLSKVE</sequence>
<proteinExistence type="predicted"/>
<dbReference type="EMBL" id="OX465077">
    <property type="protein sequence ID" value="CAI9268605.1"/>
    <property type="molecule type" value="Genomic_DNA"/>
</dbReference>
<organism evidence="2 3">
    <name type="scientific">Lactuca saligna</name>
    <name type="common">Willowleaf lettuce</name>
    <dbReference type="NCBI Taxonomy" id="75948"/>
    <lineage>
        <taxon>Eukaryota</taxon>
        <taxon>Viridiplantae</taxon>
        <taxon>Streptophyta</taxon>
        <taxon>Embryophyta</taxon>
        <taxon>Tracheophyta</taxon>
        <taxon>Spermatophyta</taxon>
        <taxon>Magnoliopsida</taxon>
        <taxon>eudicotyledons</taxon>
        <taxon>Gunneridae</taxon>
        <taxon>Pentapetalae</taxon>
        <taxon>asterids</taxon>
        <taxon>campanulids</taxon>
        <taxon>Asterales</taxon>
        <taxon>Asteraceae</taxon>
        <taxon>Cichorioideae</taxon>
        <taxon>Cichorieae</taxon>
        <taxon>Lactucinae</taxon>
        <taxon>Lactuca</taxon>
    </lineage>
</organism>
<feature type="region of interest" description="Disordered" evidence="1">
    <location>
        <begin position="88"/>
        <end position="119"/>
    </location>
</feature>
<keyword evidence="3" id="KW-1185">Reference proteome</keyword>
<protein>
    <submittedName>
        <fullName evidence="2">Uncharacterized protein</fullName>
    </submittedName>
</protein>
<dbReference type="Proteomes" id="UP001177003">
    <property type="component" value="Chromosome 1"/>
</dbReference>
<accession>A0AA35Y821</accession>
<reference evidence="2" key="1">
    <citation type="submission" date="2023-04" db="EMBL/GenBank/DDBJ databases">
        <authorList>
            <person name="Vijverberg K."/>
            <person name="Xiong W."/>
            <person name="Schranz E."/>
        </authorList>
    </citation>
    <scope>NUCLEOTIDE SEQUENCE</scope>
</reference>
<name>A0AA35Y821_LACSI</name>
<evidence type="ECO:0000313" key="2">
    <source>
        <dbReference type="EMBL" id="CAI9268605.1"/>
    </source>
</evidence>
<gene>
    <name evidence="2" type="ORF">LSALG_LOCUS9020</name>
</gene>
<dbReference type="AlphaFoldDB" id="A0AA35Y821"/>
<feature type="compositionally biased region" description="Acidic residues" evidence="1">
    <location>
        <begin position="88"/>
        <end position="111"/>
    </location>
</feature>
<evidence type="ECO:0000256" key="1">
    <source>
        <dbReference type="SAM" id="MobiDB-lite"/>
    </source>
</evidence>
<evidence type="ECO:0000313" key="3">
    <source>
        <dbReference type="Proteomes" id="UP001177003"/>
    </source>
</evidence>